<gene>
    <name evidence="1" type="ORF">HPB49_016659</name>
</gene>
<comment type="caution">
    <text evidence="1">The sequence shown here is derived from an EMBL/GenBank/DDBJ whole genome shotgun (WGS) entry which is preliminary data.</text>
</comment>
<proteinExistence type="predicted"/>
<evidence type="ECO:0000313" key="1">
    <source>
        <dbReference type="EMBL" id="KAH7945871.1"/>
    </source>
</evidence>
<keyword evidence="2" id="KW-1185">Reference proteome</keyword>
<name>A0ACB8CLM6_DERSI</name>
<dbReference type="EMBL" id="CM023475">
    <property type="protein sequence ID" value="KAH7945871.1"/>
    <property type="molecule type" value="Genomic_DNA"/>
</dbReference>
<sequence length="565" mass="63072">MTVLLVSLKKNGEAKKNNRQEEYIVEEEEAGDFAAIIRAMSLSMGDDEAGLCAELERRPCSRTARKRFTGGGPAWQPEEPHAAPPPSLVAGPPSAPRCLAAAPHAATCPGSRTPGHSPPAAEELASRRRALKRRRLPPGFVVAGALLGQHPCRDGAREADRVLIGRVLPDCSFASPESSSGVSVGSSRSRDHLDKAPLGLRNLGNTCFMNSIVQCLAHTRPLLEYCLKDGYVSEINSSTSSMKGALFEAFATLMKSIWRCSNGEYAISPQAFRSQIQKFAPRFMGYSQQDSQEFLHYLLQGLHEDINRITSRPRHLTTEIDDNLSESQKAAEAWKRYLRYDDSKIVDCFVGQLKSTLKCSVCGHKSVTFDPFWDLSLPIPKSSDPVTIQQCLSLFTKEEVLDGDEKPTCSHCKTRQKCTKSFTIHRCPKILVLHLKRFSPSERFRAKLNTRIEFPLTNLDLCPYMSNSHYVMYNLYAVSNHSGSTYSGHYTATCLHPKSGEWHECNDTKWPTWRTGHRARPGHWQTHCSLWQPTAEEEDDNTDIARPTSTQSTPAATPHRSRQRS</sequence>
<organism evidence="1 2">
    <name type="scientific">Dermacentor silvarum</name>
    <name type="common">Tick</name>
    <dbReference type="NCBI Taxonomy" id="543639"/>
    <lineage>
        <taxon>Eukaryota</taxon>
        <taxon>Metazoa</taxon>
        <taxon>Ecdysozoa</taxon>
        <taxon>Arthropoda</taxon>
        <taxon>Chelicerata</taxon>
        <taxon>Arachnida</taxon>
        <taxon>Acari</taxon>
        <taxon>Parasitiformes</taxon>
        <taxon>Ixodida</taxon>
        <taxon>Ixodoidea</taxon>
        <taxon>Ixodidae</taxon>
        <taxon>Rhipicephalinae</taxon>
        <taxon>Dermacentor</taxon>
    </lineage>
</organism>
<dbReference type="Proteomes" id="UP000821865">
    <property type="component" value="Chromosome 6"/>
</dbReference>
<evidence type="ECO:0000313" key="2">
    <source>
        <dbReference type="Proteomes" id="UP000821865"/>
    </source>
</evidence>
<reference evidence="1" key="1">
    <citation type="submission" date="2020-05" db="EMBL/GenBank/DDBJ databases">
        <title>Large-scale comparative analyses of tick genomes elucidate their genetic diversity and vector capacities.</title>
        <authorList>
            <person name="Jia N."/>
            <person name="Wang J."/>
            <person name="Shi W."/>
            <person name="Du L."/>
            <person name="Sun Y."/>
            <person name="Zhan W."/>
            <person name="Jiang J."/>
            <person name="Wang Q."/>
            <person name="Zhang B."/>
            <person name="Ji P."/>
            <person name="Sakyi L.B."/>
            <person name="Cui X."/>
            <person name="Yuan T."/>
            <person name="Jiang B."/>
            <person name="Yang W."/>
            <person name="Lam T.T.-Y."/>
            <person name="Chang Q."/>
            <person name="Ding S."/>
            <person name="Wang X."/>
            <person name="Zhu J."/>
            <person name="Ruan X."/>
            <person name="Zhao L."/>
            <person name="Wei J."/>
            <person name="Que T."/>
            <person name="Du C."/>
            <person name="Cheng J."/>
            <person name="Dai P."/>
            <person name="Han X."/>
            <person name="Huang E."/>
            <person name="Gao Y."/>
            <person name="Liu J."/>
            <person name="Shao H."/>
            <person name="Ye R."/>
            <person name="Li L."/>
            <person name="Wei W."/>
            <person name="Wang X."/>
            <person name="Wang C."/>
            <person name="Yang T."/>
            <person name="Huo Q."/>
            <person name="Li W."/>
            <person name="Guo W."/>
            <person name="Chen H."/>
            <person name="Zhou L."/>
            <person name="Ni X."/>
            <person name="Tian J."/>
            <person name="Zhou Y."/>
            <person name="Sheng Y."/>
            <person name="Liu T."/>
            <person name="Pan Y."/>
            <person name="Xia L."/>
            <person name="Li J."/>
            <person name="Zhao F."/>
            <person name="Cao W."/>
        </authorList>
    </citation>
    <scope>NUCLEOTIDE SEQUENCE</scope>
    <source>
        <strain evidence="1">Dsil-2018</strain>
    </source>
</reference>
<accession>A0ACB8CLM6</accession>
<protein>
    <submittedName>
        <fullName evidence="1">Uncharacterized protein</fullName>
    </submittedName>
</protein>